<dbReference type="AlphaFoldDB" id="A0AAD9XWE5"/>
<accession>A0AAD9XWE5</accession>
<evidence type="ECO:0000313" key="1">
    <source>
        <dbReference type="EMBL" id="KAK2728637.1"/>
    </source>
</evidence>
<keyword evidence="2" id="KW-1185">Reference proteome</keyword>
<name>A0AAD9XWE5_COLKA</name>
<gene>
    <name evidence="1" type="ORF">CKAH01_10767</name>
</gene>
<proteinExistence type="predicted"/>
<evidence type="ECO:0000313" key="2">
    <source>
        <dbReference type="Proteomes" id="UP001281614"/>
    </source>
</evidence>
<sequence length="64" mass="7604">MEWFEFRQAEFNLWSRTISAATEGKSSLDYRLQHHPEWRKLVCNLLDGLMEAFDDLLQLGMNTL</sequence>
<organism evidence="1 2">
    <name type="scientific">Colletotrichum kahawae</name>
    <name type="common">Coffee berry disease fungus</name>
    <dbReference type="NCBI Taxonomy" id="34407"/>
    <lineage>
        <taxon>Eukaryota</taxon>
        <taxon>Fungi</taxon>
        <taxon>Dikarya</taxon>
        <taxon>Ascomycota</taxon>
        <taxon>Pezizomycotina</taxon>
        <taxon>Sordariomycetes</taxon>
        <taxon>Hypocreomycetidae</taxon>
        <taxon>Glomerellales</taxon>
        <taxon>Glomerellaceae</taxon>
        <taxon>Colletotrichum</taxon>
        <taxon>Colletotrichum gloeosporioides species complex</taxon>
    </lineage>
</organism>
<protein>
    <submittedName>
        <fullName evidence="1">Uncharacterized protein</fullName>
    </submittedName>
</protein>
<reference evidence="1" key="1">
    <citation type="submission" date="2023-02" db="EMBL/GenBank/DDBJ databases">
        <title>Colletotrichum kahawae CIFC_Que2 genome sequencing and assembly.</title>
        <authorList>
            <person name="Baroncelli R."/>
        </authorList>
    </citation>
    <scope>NUCLEOTIDE SEQUENCE</scope>
    <source>
        <strain evidence="1">CIFC_Que2</strain>
    </source>
</reference>
<dbReference type="Proteomes" id="UP001281614">
    <property type="component" value="Unassembled WGS sequence"/>
</dbReference>
<dbReference type="EMBL" id="VYYT01000877">
    <property type="protein sequence ID" value="KAK2728637.1"/>
    <property type="molecule type" value="Genomic_DNA"/>
</dbReference>
<comment type="caution">
    <text evidence="1">The sequence shown here is derived from an EMBL/GenBank/DDBJ whole genome shotgun (WGS) entry which is preliminary data.</text>
</comment>